<evidence type="ECO:0000256" key="3">
    <source>
        <dbReference type="ARBA" id="ARBA00022741"/>
    </source>
</evidence>
<feature type="domain" description="GHMP kinase N-terminal" evidence="6">
    <location>
        <begin position="119"/>
        <end position="204"/>
    </location>
</feature>
<protein>
    <recommendedName>
        <fullName evidence="11">N-acetylgalactosamine kinase</fullName>
    </recommendedName>
</protein>
<dbReference type="FunFam" id="3.30.230.10:FF:000023">
    <property type="entry name" value="Putative N-acetylgalactosamine kinase"/>
    <property type="match status" value="1"/>
</dbReference>
<dbReference type="GO" id="GO:0004335">
    <property type="term" value="F:galactokinase activity"/>
    <property type="evidence" value="ECO:0000318"/>
    <property type="project" value="GO_Central"/>
</dbReference>
<dbReference type="InterPro" id="IPR000705">
    <property type="entry name" value="Galactokinase"/>
</dbReference>
<dbReference type="GO" id="GO:0006012">
    <property type="term" value="P:galactose metabolic process"/>
    <property type="evidence" value="ECO:0000318"/>
    <property type="project" value="GO_Central"/>
</dbReference>
<name>B3RLB9_TRIAD</name>
<dbReference type="InParanoid" id="B3RLB9"/>
<dbReference type="PIRSF" id="PIRSF000530">
    <property type="entry name" value="Galactokinase"/>
    <property type="match status" value="1"/>
</dbReference>
<dbReference type="InterPro" id="IPR006204">
    <property type="entry name" value="GHMP_kinase_N_dom"/>
</dbReference>
<dbReference type="InterPro" id="IPR036554">
    <property type="entry name" value="GHMP_kinase_C_sf"/>
</dbReference>
<keyword evidence="3" id="KW-0547">Nucleotide-binding</keyword>
<dbReference type="GO" id="GO:0005829">
    <property type="term" value="C:cytosol"/>
    <property type="evidence" value="ECO:0000318"/>
    <property type="project" value="GO_Central"/>
</dbReference>
<feature type="domain" description="GHMP kinase C-terminal" evidence="7">
    <location>
        <begin position="368"/>
        <end position="439"/>
    </location>
</feature>
<dbReference type="RefSeq" id="XP_002107941.1">
    <property type="nucleotide sequence ID" value="XM_002107905.1"/>
</dbReference>
<evidence type="ECO:0000256" key="1">
    <source>
        <dbReference type="ARBA" id="ARBA00006566"/>
    </source>
</evidence>
<gene>
    <name evidence="9" type="ORF">TRIADDRAFT_51952</name>
</gene>
<dbReference type="Gene3D" id="1.20.1440.340">
    <property type="match status" value="1"/>
</dbReference>
<dbReference type="AlphaFoldDB" id="B3RLB9"/>
<dbReference type="HOGENOM" id="CLU_017814_6_2_1"/>
<organism evidence="9 10">
    <name type="scientific">Trichoplax adhaerens</name>
    <name type="common">Trichoplax reptans</name>
    <dbReference type="NCBI Taxonomy" id="10228"/>
    <lineage>
        <taxon>Eukaryota</taxon>
        <taxon>Metazoa</taxon>
        <taxon>Placozoa</taxon>
        <taxon>Uniplacotomia</taxon>
        <taxon>Trichoplacea</taxon>
        <taxon>Trichoplacidae</taxon>
        <taxon>Trichoplax</taxon>
    </lineage>
</organism>
<keyword evidence="10" id="KW-1185">Reference proteome</keyword>
<evidence type="ECO:0000313" key="9">
    <source>
        <dbReference type="EMBL" id="EDV28739.1"/>
    </source>
</evidence>
<dbReference type="eggNOG" id="KOG0631">
    <property type="taxonomic scope" value="Eukaryota"/>
</dbReference>
<dbReference type="Gene3D" id="3.30.70.3170">
    <property type="match status" value="1"/>
</dbReference>
<dbReference type="PROSITE" id="PS00106">
    <property type="entry name" value="GALACTOKINASE"/>
    <property type="match status" value="1"/>
</dbReference>
<dbReference type="InterPro" id="IPR006206">
    <property type="entry name" value="Mevalonate/galactokinase"/>
</dbReference>
<dbReference type="Gene3D" id="3.30.230.10">
    <property type="match status" value="1"/>
</dbReference>
<dbReference type="SUPFAM" id="SSF54211">
    <property type="entry name" value="Ribosomal protein S5 domain 2-like"/>
    <property type="match status" value="1"/>
</dbReference>
<dbReference type="OrthoDB" id="187738at2759"/>
<evidence type="ECO:0008006" key="11">
    <source>
        <dbReference type="Google" id="ProtNLM"/>
    </source>
</evidence>
<dbReference type="EMBL" id="DS985241">
    <property type="protein sequence ID" value="EDV28739.1"/>
    <property type="molecule type" value="Genomic_DNA"/>
</dbReference>
<dbReference type="CTD" id="6749934"/>
<dbReference type="Pfam" id="PF10509">
    <property type="entry name" value="GalKase_gal_bdg"/>
    <property type="match status" value="1"/>
</dbReference>
<dbReference type="PANTHER" id="PTHR10457">
    <property type="entry name" value="MEVALONATE KINASE/GALACTOKINASE"/>
    <property type="match status" value="1"/>
</dbReference>
<keyword evidence="5" id="KW-0067">ATP-binding</keyword>
<comment type="similarity">
    <text evidence="1">Belongs to the GHMP kinase family. GalK subfamily.</text>
</comment>
<feature type="domain" description="Galactokinase N-terminal" evidence="8">
    <location>
        <begin position="36"/>
        <end position="82"/>
    </location>
</feature>
<dbReference type="Proteomes" id="UP000009022">
    <property type="component" value="Unassembled WGS sequence"/>
</dbReference>
<evidence type="ECO:0000256" key="2">
    <source>
        <dbReference type="ARBA" id="ARBA00022679"/>
    </source>
</evidence>
<dbReference type="PANTHER" id="PTHR10457:SF7">
    <property type="entry name" value="GALACTOKINASE-RELATED"/>
    <property type="match status" value="1"/>
</dbReference>
<accession>B3RLB9</accession>
<dbReference type="PRINTS" id="PR00473">
    <property type="entry name" value="GALCTOKINASE"/>
</dbReference>
<dbReference type="KEGG" id="tad:TRIADDRAFT_51952"/>
<keyword evidence="4" id="KW-0418">Kinase</keyword>
<dbReference type="Pfam" id="PF08544">
    <property type="entry name" value="GHMP_kinases_C"/>
    <property type="match status" value="1"/>
</dbReference>
<dbReference type="GO" id="GO:0005524">
    <property type="term" value="F:ATP binding"/>
    <property type="evidence" value="ECO:0007669"/>
    <property type="project" value="UniProtKB-KW"/>
</dbReference>
<evidence type="ECO:0000259" key="8">
    <source>
        <dbReference type="Pfam" id="PF10509"/>
    </source>
</evidence>
<dbReference type="InterPro" id="IPR013750">
    <property type="entry name" value="GHMP_kinase_C_dom"/>
</dbReference>
<dbReference type="Pfam" id="PF00288">
    <property type="entry name" value="GHMP_kinases_N"/>
    <property type="match status" value="1"/>
</dbReference>
<proteinExistence type="inferred from homology"/>
<keyword evidence="2" id="KW-0808">Transferase</keyword>
<dbReference type="STRING" id="10228.B3RLB9"/>
<sequence>MEGEGESSLIVHSLADIYPGSSQAANERYRMMNKMFTEKLNVKPQYFARAPGRVNIIGEHIDYCGYGVFPMALEQDIVIAVAVNQDQKLRIFNTNEQFKSFECDCNDVKIDGINWYHYFLCGYKGICEALNLSTTVGMDVLVDGTIPKSAGLSSSSALVCCAGLATLRANNGSLSRVELAEVCAACERYIGTQGGGMDQSISFLAEGGKAKLIEFNPLRATNVNLPADSAFVISNCMVEMKKSETASTHFNVRVAECVISAKILAQCNNLKWKDIKTLGELQKTLDKDLNQMLQLIEKNLHKDPYTRQEICSILKIEDSDFEKHVVSSAAKDAALFKLYDRSLHVYSEANRVLTSKKICDEASSEASELLGRLMSESHSSCSSKYECSCPELDKLVEACMSCGSLGSRLTGAGWGGCAVSIVRKTDAKNFVRSLFEEYYACKGYKWEDADQILFSTEPGTGAALYLPN</sequence>
<dbReference type="InterPro" id="IPR019539">
    <property type="entry name" value="GalKase_N"/>
</dbReference>
<dbReference type="InterPro" id="IPR019741">
    <property type="entry name" value="Galactokinase_CS"/>
</dbReference>
<dbReference type="GeneID" id="6749934"/>
<dbReference type="PRINTS" id="PR00959">
    <property type="entry name" value="MEVGALKINASE"/>
</dbReference>
<evidence type="ECO:0000256" key="5">
    <source>
        <dbReference type="ARBA" id="ARBA00022840"/>
    </source>
</evidence>
<dbReference type="PROSITE" id="PS00627">
    <property type="entry name" value="GHMP_KINASES_ATP"/>
    <property type="match status" value="1"/>
</dbReference>
<evidence type="ECO:0000256" key="4">
    <source>
        <dbReference type="ARBA" id="ARBA00022777"/>
    </source>
</evidence>
<dbReference type="InterPro" id="IPR006203">
    <property type="entry name" value="GHMP_knse_ATP-bd_CS"/>
</dbReference>
<reference evidence="9 10" key="1">
    <citation type="journal article" date="2008" name="Nature">
        <title>The Trichoplax genome and the nature of placozoans.</title>
        <authorList>
            <person name="Srivastava M."/>
            <person name="Begovic E."/>
            <person name="Chapman J."/>
            <person name="Putnam N.H."/>
            <person name="Hellsten U."/>
            <person name="Kawashima T."/>
            <person name="Kuo A."/>
            <person name="Mitros T."/>
            <person name="Salamov A."/>
            <person name="Carpenter M.L."/>
            <person name="Signorovitch A.Y."/>
            <person name="Moreno M.A."/>
            <person name="Kamm K."/>
            <person name="Grimwood J."/>
            <person name="Schmutz J."/>
            <person name="Shapiro H."/>
            <person name="Grigoriev I.V."/>
            <person name="Buss L.W."/>
            <person name="Schierwater B."/>
            <person name="Dellaporta S.L."/>
            <person name="Rokhsar D.S."/>
        </authorList>
    </citation>
    <scope>NUCLEOTIDE SEQUENCE [LARGE SCALE GENOMIC DNA]</scope>
    <source>
        <strain evidence="9 10">Grell-BS-1999</strain>
    </source>
</reference>
<evidence type="ECO:0000313" key="10">
    <source>
        <dbReference type="Proteomes" id="UP000009022"/>
    </source>
</evidence>
<dbReference type="NCBIfam" id="TIGR00131">
    <property type="entry name" value="gal_kin"/>
    <property type="match status" value="1"/>
</dbReference>
<dbReference type="OMA" id="GFHDTYF"/>
<dbReference type="InterPro" id="IPR020568">
    <property type="entry name" value="Ribosomal_Su5_D2-typ_SF"/>
</dbReference>
<dbReference type="PhylomeDB" id="B3RLB9"/>
<evidence type="ECO:0000259" key="7">
    <source>
        <dbReference type="Pfam" id="PF08544"/>
    </source>
</evidence>
<dbReference type="FunCoup" id="B3RLB9">
    <property type="interactions" value="2221"/>
</dbReference>
<evidence type="ECO:0000259" key="6">
    <source>
        <dbReference type="Pfam" id="PF00288"/>
    </source>
</evidence>
<dbReference type="InterPro" id="IPR014721">
    <property type="entry name" value="Ribsml_uS5_D2-typ_fold_subgr"/>
</dbReference>
<dbReference type="SUPFAM" id="SSF55060">
    <property type="entry name" value="GHMP Kinase, C-terminal domain"/>
    <property type="match status" value="1"/>
</dbReference>